<dbReference type="AlphaFoldDB" id="U4KK02"/>
<dbReference type="RefSeq" id="WP_026655469.1">
    <property type="nucleotide sequence ID" value="NC_022538.1"/>
</dbReference>
<dbReference type="Proteomes" id="UP000032740">
    <property type="component" value="Chromosome"/>
</dbReference>
<dbReference type="GO" id="GO:0120159">
    <property type="term" value="F:rRNA pseudouridine synthase activity"/>
    <property type="evidence" value="ECO:0007669"/>
    <property type="project" value="UniProtKB-ARBA"/>
</dbReference>
<dbReference type="InterPro" id="IPR000748">
    <property type="entry name" value="PsdUridine_synth_RsuA/RluB/E/F"/>
</dbReference>
<dbReference type="Pfam" id="PF01479">
    <property type="entry name" value="S4"/>
    <property type="match status" value="1"/>
</dbReference>
<dbReference type="PROSITE" id="PS50889">
    <property type="entry name" value="S4"/>
    <property type="match status" value="1"/>
</dbReference>
<feature type="domain" description="RNA-binding S4" evidence="3">
    <location>
        <begin position="2"/>
        <end position="60"/>
    </location>
</feature>
<dbReference type="KEGG" id="apal:BN85402460"/>
<protein>
    <submittedName>
        <fullName evidence="4">Ribosomal small subunit pseudouridine synthase</fullName>
        <ecNumber evidence="4">5.4.99.12</ecNumber>
    </submittedName>
</protein>
<organism evidence="4 5">
    <name type="scientific">Alteracholeplasma palmae (strain ATCC 49389 / J233)</name>
    <name type="common">Acholeplasma palmae</name>
    <dbReference type="NCBI Taxonomy" id="1318466"/>
    <lineage>
        <taxon>Bacteria</taxon>
        <taxon>Bacillati</taxon>
        <taxon>Mycoplasmatota</taxon>
        <taxon>Mollicutes</taxon>
        <taxon>Acholeplasmatales</taxon>
        <taxon>Acholeplasmataceae</taxon>
        <taxon>Acholeplasma</taxon>
    </lineage>
</organism>
<dbReference type="CDD" id="cd00165">
    <property type="entry name" value="S4"/>
    <property type="match status" value="1"/>
</dbReference>
<keyword evidence="1 4" id="KW-0413">Isomerase</keyword>
<dbReference type="InterPro" id="IPR036986">
    <property type="entry name" value="S4_RNA-bd_sf"/>
</dbReference>
<dbReference type="GO" id="GO:0160147">
    <property type="term" value="F:tRNA pseudouridine(38-40) synthase activity"/>
    <property type="evidence" value="ECO:0007669"/>
    <property type="project" value="UniProtKB-EC"/>
</dbReference>
<dbReference type="InterPro" id="IPR020094">
    <property type="entry name" value="TruA/RsuA/RluB/E/F_N"/>
</dbReference>
<dbReference type="InterPro" id="IPR002942">
    <property type="entry name" value="S4_RNA-bd"/>
</dbReference>
<dbReference type="PANTHER" id="PTHR47683">
    <property type="entry name" value="PSEUDOURIDINE SYNTHASE FAMILY PROTEIN-RELATED"/>
    <property type="match status" value="1"/>
</dbReference>
<dbReference type="Pfam" id="PF00849">
    <property type="entry name" value="PseudoU_synth_2"/>
    <property type="match status" value="1"/>
</dbReference>
<dbReference type="NCBIfam" id="TIGR00093">
    <property type="entry name" value="pseudouridine synthase"/>
    <property type="match status" value="1"/>
</dbReference>
<accession>U4KK02</accession>
<dbReference type="InterPro" id="IPR006145">
    <property type="entry name" value="PsdUridine_synth_RsuA/RluA"/>
</dbReference>
<evidence type="ECO:0000313" key="4">
    <source>
        <dbReference type="EMBL" id="CCV63823.1"/>
    </source>
</evidence>
<dbReference type="OrthoDB" id="9807213at2"/>
<dbReference type="Gene3D" id="3.30.70.1560">
    <property type="entry name" value="Alpha-L RNA-binding motif"/>
    <property type="match status" value="1"/>
</dbReference>
<dbReference type="SMART" id="SM00363">
    <property type="entry name" value="S4"/>
    <property type="match status" value="1"/>
</dbReference>
<dbReference type="InterPro" id="IPR050343">
    <property type="entry name" value="RsuA_PseudoU_synthase"/>
</dbReference>
<evidence type="ECO:0000256" key="1">
    <source>
        <dbReference type="ARBA" id="ARBA00023235"/>
    </source>
</evidence>
<dbReference type="HOGENOM" id="CLU_024979_1_2_14"/>
<dbReference type="InterPro" id="IPR042092">
    <property type="entry name" value="PsdUridine_s_RsuA/RluB/E/F_cat"/>
</dbReference>
<name>U4KK02_ALTPJ</name>
<dbReference type="PANTHER" id="PTHR47683:SF4">
    <property type="entry name" value="PSEUDOURIDINE SYNTHASE"/>
    <property type="match status" value="1"/>
</dbReference>
<dbReference type="Gene3D" id="3.10.290.10">
    <property type="entry name" value="RNA-binding S4 domain"/>
    <property type="match status" value="1"/>
</dbReference>
<evidence type="ECO:0000259" key="3">
    <source>
        <dbReference type="SMART" id="SM00363"/>
    </source>
</evidence>
<dbReference type="InterPro" id="IPR020103">
    <property type="entry name" value="PsdUridine_synth_cat_dom_sf"/>
</dbReference>
<gene>
    <name evidence="4" type="primary">rsuA</name>
    <name evidence="4" type="ORF">BN85402460</name>
</gene>
<dbReference type="STRING" id="1318466.BN85402460"/>
<proteinExistence type="predicted"/>
<dbReference type="EMBL" id="FO681347">
    <property type="protein sequence ID" value="CCV63823.1"/>
    <property type="molecule type" value="Genomic_DNA"/>
</dbReference>
<dbReference type="GO" id="GO:0003723">
    <property type="term" value="F:RNA binding"/>
    <property type="evidence" value="ECO:0007669"/>
    <property type="project" value="UniProtKB-KW"/>
</dbReference>
<keyword evidence="2" id="KW-0694">RNA-binding</keyword>
<dbReference type="Gene3D" id="3.30.70.580">
    <property type="entry name" value="Pseudouridine synthase I, catalytic domain, N-terminal subdomain"/>
    <property type="match status" value="1"/>
</dbReference>
<dbReference type="EC" id="5.4.99.12" evidence="4"/>
<reference evidence="4 5" key="1">
    <citation type="journal article" date="2013" name="J. Mol. Microbiol. Biotechnol.">
        <title>Analysis of the Complete Genomes of Acholeplasma brassicae , A. palmae and A. laidlawii and Their Comparison to the Obligate Parasites from ' Candidatus Phytoplasma'.</title>
        <authorList>
            <person name="Kube M."/>
            <person name="Siewert C."/>
            <person name="Migdoll A.M."/>
            <person name="Duduk B."/>
            <person name="Holz S."/>
            <person name="Rabus R."/>
            <person name="Seemuller E."/>
            <person name="Mitrovic J."/>
            <person name="Muller I."/>
            <person name="Buttner C."/>
            <person name="Reinhardt R."/>
        </authorList>
    </citation>
    <scope>NUCLEOTIDE SEQUENCE [LARGE SCALE GENOMIC DNA]</scope>
    <source>
        <strain evidence="4 5">J233</strain>
    </source>
</reference>
<evidence type="ECO:0000313" key="5">
    <source>
        <dbReference type="Proteomes" id="UP000032740"/>
    </source>
</evidence>
<dbReference type="SUPFAM" id="SSF55174">
    <property type="entry name" value="Alpha-L RNA-binding motif"/>
    <property type="match status" value="1"/>
</dbReference>
<evidence type="ECO:0000256" key="2">
    <source>
        <dbReference type="PROSITE-ProRule" id="PRU00182"/>
    </source>
</evidence>
<sequence>MKRLDQFLSQLKYGSRKEVNELIKKKIVKINQNRVLDGKTKFDPLRSIVTIDGTEVYYRENIYLMMNKPSGYLSSNIDEKYPSVLNLLEDKYKRFDFKIAGRLDWDSEGLLILVTESKLVHEITHPSKNKEKIYKVKLDKAYDETLTTELLDGVMIKDGNNEIYKAIATFVRKENEDVLIGITEGKFHQVKRMFEKIGYKVEKLTRIQVGNLKLGSLKLGETKEITRNELF</sequence>
<dbReference type="GO" id="GO:0000455">
    <property type="term" value="P:enzyme-directed rRNA pseudouridine synthesis"/>
    <property type="evidence" value="ECO:0007669"/>
    <property type="project" value="UniProtKB-ARBA"/>
</dbReference>
<dbReference type="SUPFAM" id="SSF55120">
    <property type="entry name" value="Pseudouridine synthase"/>
    <property type="match status" value="1"/>
</dbReference>
<keyword evidence="5" id="KW-1185">Reference proteome</keyword>